<evidence type="ECO:0000313" key="4">
    <source>
        <dbReference type="Proteomes" id="UP001497392"/>
    </source>
</evidence>
<dbReference type="PANTHER" id="PTHR12321">
    <property type="entry name" value="CPG BINDING PROTEIN"/>
    <property type="match status" value="1"/>
</dbReference>
<keyword evidence="4" id="KW-1185">Reference proteome</keyword>
<dbReference type="InterPro" id="IPR021998">
    <property type="entry name" value="Alfin_N"/>
</dbReference>
<dbReference type="EMBL" id="CAXHTA020000002">
    <property type="protein sequence ID" value="CAL5219885.1"/>
    <property type="molecule type" value="Genomic_DNA"/>
</dbReference>
<sequence>MSAQHSPRTVEDIYEDFELRRQGLLSALTTDVEDFYRRCNPERENLCLYGETDGTWQVNLPAEEVPPELPEPCLGINFARDGMARKDWLALVAVHSDSWLYAVAFYYGAKLDAASRLRLFKSINQYPTLYEVVTGKHKMNGRDYKPGRKRPEPEMPISSAKAAESPLPTGRLLTYSDIVPQLKGRQAELFWPDDKMWYLVEIHSILPKNRTAKIQYTSGEIEELDLDEIIREGHMSLITQ</sequence>
<feature type="domain" description="Alfin N-terminal" evidence="2">
    <location>
        <begin position="9"/>
        <end position="134"/>
    </location>
</feature>
<accession>A0ABP1FMP5</accession>
<reference evidence="3 4" key="1">
    <citation type="submission" date="2024-06" db="EMBL/GenBank/DDBJ databases">
        <authorList>
            <person name="Kraege A."/>
            <person name="Thomma B."/>
        </authorList>
    </citation>
    <scope>NUCLEOTIDE SEQUENCE [LARGE SCALE GENOMIC DNA]</scope>
</reference>
<dbReference type="InterPro" id="IPR045104">
    <property type="entry name" value="Alfin"/>
</dbReference>
<evidence type="ECO:0000313" key="3">
    <source>
        <dbReference type="EMBL" id="CAL5219885.1"/>
    </source>
</evidence>
<gene>
    <name evidence="3" type="primary">g1809</name>
    <name evidence="3" type="ORF">VP750_LOCUS1544</name>
</gene>
<evidence type="ECO:0000259" key="2">
    <source>
        <dbReference type="Pfam" id="PF12165"/>
    </source>
</evidence>
<comment type="caution">
    <text evidence="3">The sequence shown here is derived from an EMBL/GenBank/DDBJ whole genome shotgun (WGS) entry which is preliminary data.</text>
</comment>
<name>A0ABP1FMP5_9CHLO</name>
<feature type="compositionally biased region" description="Basic and acidic residues" evidence="1">
    <location>
        <begin position="140"/>
        <end position="153"/>
    </location>
</feature>
<organism evidence="3 4">
    <name type="scientific">Coccomyxa viridis</name>
    <dbReference type="NCBI Taxonomy" id="1274662"/>
    <lineage>
        <taxon>Eukaryota</taxon>
        <taxon>Viridiplantae</taxon>
        <taxon>Chlorophyta</taxon>
        <taxon>core chlorophytes</taxon>
        <taxon>Trebouxiophyceae</taxon>
        <taxon>Trebouxiophyceae incertae sedis</taxon>
        <taxon>Coccomyxaceae</taxon>
        <taxon>Coccomyxa</taxon>
    </lineage>
</organism>
<evidence type="ECO:0000256" key="1">
    <source>
        <dbReference type="SAM" id="MobiDB-lite"/>
    </source>
</evidence>
<protein>
    <submittedName>
        <fullName evidence="3">G1809 protein</fullName>
    </submittedName>
</protein>
<dbReference type="Gene3D" id="2.30.30.140">
    <property type="match status" value="1"/>
</dbReference>
<feature type="region of interest" description="Disordered" evidence="1">
    <location>
        <begin position="140"/>
        <end position="161"/>
    </location>
</feature>
<dbReference type="Proteomes" id="UP001497392">
    <property type="component" value="Unassembled WGS sequence"/>
</dbReference>
<dbReference type="CDD" id="cd04508">
    <property type="entry name" value="Tudor_SF"/>
    <property type="match status" value="1"/>
</dbReference>
<dbReference type="PANTHER" id="PTHR12321:SF98">
    <property type="entry name" value="PHD FINGER PROTEIN ALFIN-LIKE 5"/>
    <property type="match status" value="1"/>
</dbReference>
<dbReference type="Pfam" id="PF12165">
    <property type="entry name" value="Alfin"/>
    <property type="match status" value="1"/>
</dbReference>
<proteinExistence type="predicted"/>